<evidence type="ECO:0000256" key="8">
    <source>
        <dbReference type="SAM" id="Phobius"/>
    </source>
</evidence>
<comment type="similarity">
    <text evidence="7">Belongs to the PpiD chaperone family.</text>
</comment>
<dbReference type="Pfam" id="PF13624">
    <property type="entry name" value="SurA_N_3"/>
    <property type="match status" value="1"/>
</dbReference>
<comment type="subcellular location">
    <subcellularLocation>
        <location evidence="1">Cell membrane</location>
        <topology evidence="1">Single-pass type II membrane protein</topology>
    </subcellularLocation>
</comment>
<feature type="transmembrane region" description="Helical" evidence="8">
    <location>
        <begin position="12"/>
        <end position="34"/>
    </location>
</feature>
<keyword evidence="6" id="KW-0143">Chaperone</keyword>
<protein>
    <submittedName>
        <fullName evidence="10">Peptidylprolyl isomerase</fullName>
    </submittedName>
</protein>
<accession>A0A4Q0XT26</accession>
<evidence type="ECO:0000259" key="9">
    <source>
        <dbReference type="Pfam" id="PF13145"/>
    </source>
</evidence>
<sequence>MITWMQRHKKWLVITIWISTIAFIGAGFVGWGSYDYGKKSGVVAVVGDREISLDEYQREYSNLYEQYARMLGGQFNQEMAKQFNLSDAAYNLVIQKNLILSYADELGLDVTDEDIAKEVVKYKAFQKDGKFDKNTYVQVLAQNRTNPVEFENSLKRNLLLNKIESILNVQANDKEIENIGKLLFIEDNINMTVLDANEIKIDVKEDALKQYWETNKNNYMSDTAYELETKVIPLIKQDISDEEISTYYSKFKTDFTHEDGKIKTLEEAKADIINAILIKETKKEALKTYLDLKKAKAQFDATSMVYENELLYPVENIKEIQTTPAGEVLKPFLYNNEYIVVKVNSKNDPQPLSYNEAKPAAKEAYIAQERQIQIAQKAKAMLENFKGSNVGYVNRTSVNKLPGLSQNEAADFLNQLFNANSVKGSITLNNKIVLYKINKSRLNEIDTSKKEVVESTLSNLQNSELMSNLISNLENRYEIQSSVNDESKDK</sequence>
<dbReference type="EMBL" id="PDKN01000002">
    <property type="protein sequence ID" value="RXJ60243.1"/>
    <property type="molecule type" value="Genomic_DNA"/>
</dbReference>
<evidence type="ECO:0000313" key="11">
    <source>
        <dbReference type="Proteomes" id="UP000290657"/>
    </source>
</evidence>
<dbReference type="OrthoDB" id="9788030at2"/>
<dbReference type="PANTHER" id="PTHR47529:SF1">
    <property type="entry name" value="PERIPLASMIC CHAPERONE PPID"/>
    <property type="match status" value="1"/>
</dbReference>
<evidence type="ECO:0000256" key="4">
    <source>
        <dbReference type="ARBA" id="ARBA00022989"/>
    </source>
</evidence>
<dbReference type="InterPro" id="IPR000297">
    <property type="entry name" value="PPIase_PpiC"/>
</dbReference>
<gene>
    <name evidence="10" type="ORF">CRV04_04365</name>
</gene>
<dbReference type="GO" id="GO:0003755">
    <property type="term" value="F:peptidyl-prolyl cis-trans isomerase activity"/>
    <property type="evidence" value="ECO:0007669"/>
    <property type="project" value="InterPro"/>
</dbReference>
<proteinExistence type="inferred from homology"/>
<evidence type="ECO:0000256" key="5">
    <source>
        <dbReference type="ARBA" id="ARBA00023136"/>
    </source>
</evidence>
<evidence type="ECO:0000256" key="3">
    <source>
        <dbReference type="ARBA" id="ARBA00022692"/>
    </source>
</evidence>
<dbReference type="Proteomes" id="UP000290657">
    <property type="component" value="Unassembled WGS sequence"/>
</dbReference>
<dbReference type="SUPFAM" id="SSF109998">
    <property type="entry name" value="Triger factor/SurA peptide-binding domain-like"/>
    <property type="match status" value="1"/>
</dbReference>
<keyword evidence="5 8" id="KW-0472">Membrane</keyword>
<feature type="domain" description="PpiC" evidence="9">
    <location>
        <begin position="239"/>
        <end position="359"/>
    </location>
</feature>
<dbReference type="InterPro" id="IPR052029">
    <property type="entry name" value="PpiD_chaperone"/>
</dbReference>
<dbReference type="AlphaFoldDB" id="A0A4Q0XT26"/>
<evidence type="ECO:0000256" key="1">
    <source>
        <dbReference type="ARBA" id="ARBA00004401"/>
    </source>
</evidence>
<keyword evidence="3 8" id="KW-0812">Transmembrane</keyword>
<dbReference type="Gene3D" id="1.10.4030.10">
    <property type="entry name" value="Porin chaperone SurA, peptide-binding domain"/>
    <property type="match status" value="1"/>
</dbReference>
<name>A0A4Q0XT26_9BACT</name>
<dbReference type="PANTHER" id="PTHR47529">
    <property type="entry name" value="PEPTIDYL-PROLYL CIS-TRANS ISOMERASE D"/>
    <property type="match status" value="1"/>
</dbReference>
<keyword evidence="10" id="KW-0413">Isomerase</keyword>
<evidence type="ECO:0000256" key="7">
    <source>
        <dbReference type="ARBA" id="ARBA00038408"/>
    </source>
</evidence>
<dbReference type="InterPro" id="IPR027304">
    <property type="entry name" value="Trigger_fact/SurA_dom_sf"/>
</dbReference>
<dbReference type="RefSeq" id="WP_128995592.1">
    <property type="nucleotide sequence ID" value="NZ_PDKN01000002.1"/>
</dbReference>
<keyword evidence="4 8" id="KW-1133">Transmembrane helix</keyword>
<keyword evidence="2" id="KW-1003">Cell membrane</keyword>
<keyword evidence="11" id="KW-1185">Reference proteome</keyword>
<organism evidence="10 11">
    <name type="scientific">Candidatus Marinarcus aquaticus</name>
    <dbReference type="NCBI Taxonomy" id="2044504"/>
    <lineage>
        <taxon>Bacteria</taxon>
        <taxon>Pseudomonadati</taxon>
        <taxon>Campylobacterota</taxon>
        <taxon>Epsilonproteobacteria</taxon>
        <taxon>Campylobacterales</taxon>
        <taxon>Arcobacteraceae</taxon>
        <taxon>Candidatus Marinarcus</taxon>
    </lineage>
</organism>
<evidence type="ECO:0000256" key="6">
    <source>
        <dbReference type="ARBA" id="ARBA00023186"/>
    </source>
</evidence>
<evidence type="ECO:0000256" key="2">
    <source>
        <dbReference type="ARBA" id="ARBA00022475"/>
    </source>
</evidence>
<dbReference type="Pfam" id="PF13145">
    <property type="entry name" value="Rotamase_2"/>
    <property type="match status" value="1"/>
</dbReference>
<reference evidence="10 11" key="1">
    <citation type="submission" date="2017-10" db="EMBL/GenBank/DDBJ databases">
        <title>Genomics of the genus Arcobacter.</title>
        <authorList>
            <person name="Perez-Cataluna A."/>
            <person name="Figueras M.J."/>
        </authorList>
    </citation>
    <scope>NUCLEOTIDE SEQUENCE [LARGE SCALE GENOMIC DNA]</scope>
    <source>
        <strain evidence="10 11">CECT 8987</strain>
    </source>
</reference>
<comment type="caution">
    <text evidence="10">The sequence shown here is derived from an EMBL/GenBank/DDBJ whole genome shotgun (WGS) entry which is preliminary data.</text>
</comment>
<dbReference type="GO" id="GO:0005886">
    <property type="term" value="C:plasma membrane"/>
    <property type="evidence" value="ECO:0007669"/>
    <property type="project" value="UniProtKB-SubCell"/>
</dbReference>
<evidence type="ECO:0000313" key="10">
    <source>
        <dbReference type="EMBL" id="RXJ60243.1"/>
    </source>
</evidence>